<dbReference type="AlphaFoldDB" id="A0A1W1XKY0"/>
<dbReference type="GO" id="GO:0003700">
    <property type="term" value="F:DNA-binding transcription factor activity"/>
    <property type="evidence" value="ECO:0007669"/>
    <property type="project" value="TreeGrafter"/>
</dbReference>
<name>A0A1W1XKY0_9BACT</name>
<dbReference type="EMBL" id="FWXF01000010">
    <property type="protein sequence ID" value="SMC24639.1"/>
    <property type="molecule type" value="Genomic_DNA"/>
</dbReference>
<dbReference type="InterPro" id="IPR013570">
    <property type="entry name" value="Tscrpt_reg_YsiA_C"/>
</dbReference>
<protein>
    <submittedName>
        <fullName evidence="4">Transcriptional regulator, TetR family</fullName>
    </submittedName>
</protein>
<dbReference type="PANTHER" id="PTHR30055:SF195">
    <property type="entry name" value="FATTY ACID METABOLISM REGULATOR PROTEIN"/>
    <property type="match status" value="1"/>
</dbReference>
<dbReference type="OrthoDB" id="9809994at2"/>
<gene>
    <name evidence="4" type="ORF">SAMN02746041_02073</name>
</gene>
<proteinExistence type="predicted"/>
<feature type="DNA-binding region" description="H-T-H motif" evidence="2">
    <location>
        <begin position="53"/>
        <end position="72"/>
    </location>
</feature>
<dbReference type="Proteomes" id="UP000192783">
    <property type="component" value="Unassembled WGS sequence"/>
</dbReference>
<dbReference type="InterPro" id="IPR001647">
    <property type="entry name" value="HTH_TetR"/>
</dbReference>
<dbReference type="SUPFAM" id="SSF46689">
    <property type="entry name" value="Homeodomain-like"/>
    <property type="match status" value="1"/>
</dbReference>
<evidence type="ECO:0000313" key="5">
    <source>
        <dbReference type="Proteomes" id="UP000192783"/>
    </source>
</evidence>
<keyword evidence="1 2" id="KW-0238">DNA-binding</keyword>
<evidence type="ECO:0000259" key="3">
    <source>
        <dbReference type="PROSITE" id="PS50977"/>
    </source>
</evidence>
<keyword evidence="5" id="KW-1185">Reference proteome</keyword>
<feature type="domain" description="HTH tetR-type" evidence="3">
    <location>
        <begin position="30"/>
        <end position="90"/>
    </location>
</feature>
<evidence type="ECO:0000256" key="2">
    <source>
        <dbReference type="PROSITE-ProRule" id="PRU00335"/>
    </source>
</evidence>
<dbReference type="Gene3D" id="1.10.10.60">
    <property type="entry name" value="Homeodomain-like"/>
    <property type="match status" value="1"/>
</dbReference>
<dbReference type="STRING" id="1121390.SAMN02746041_02073"/>
<dbReference type="PRINTS" id="PR00455">
    <property type="entry name" value="HTHTETR"/>
</dbReference>
<dbReference type="SUPFAM" id="SSF48498">
    <property type="entry name" value="Tetracyclin repressor-like, C-terminal domain"/>
    <property type="match status" value="1"/>
</dbReference>
<evidence type="ECO:0000313" key="4">
    <source>
        <dbReference type="EMBL" id="SMC24639.1"/>
    </source>
</evidence>
<dbReference type="GO" id="GO:0000976">
    <property type="term" value="F:transcription cis-regulatory region binding"/>
    <property type="evidence" value="ECO:0007669"/>
    <property type="project" value="TreeGrafter"/>
</dbReference>
<organism evidence="4 5">
    <name type="scientific">Desulfacinum hydrothermale DSM 13146</name>
    <dbReference type="NCBI Taxonomy" id="1121390"/>
    <lineage>
        <taxon>Bacteria</taxon>
        <taxon>Pseudomonadati</taxon>
        <taxon>Thermodesulfobacteriota</taxon>
        <taxon>Syntrophobacteria</taxon>
        <taxon>Syntrophobacterales</taxon>
        <taxon>Syntrophobacteraceae</taxon>
        <taxon>Desulfacinum</taxon>
    </lineage>
</organism>
<dbReference type="InterPro" id="IPR050109">
    <property type="entry name" value="HTH-type_TetR-like_transc_reg"/>
</dbReference>
<reference evidence="4 5" key="1">
    <citation type="submission" date="2017-04" db="EMBL/GenBank/DDBJ databases">
        <authorList>
            <person name="Afonso C.L."/>
            <person name="Miller P.J."/>
            <person name="Scott M.A."/>
            <person name="Spackman E."/>
            <person name="Goraichik I."/>
            <person name="Dimitrov K.M."/>
            <person name="Suarez D.L."/>
            <person name="Swayne D.E."/>
        </authorList>
    </citation>
    <scope>NUCLEOTIDE SEQUENCE [LARGE SCALE GENOMIC DNA]</scope>
    <source>
        <strain evidence="4 5">DSM 13146</strain>
    </source>
</reference>
<sequence>MSTLNDGSFISTVYIHPGGGAIARNNHKNSDKRRRILDAAVSVFAEKGFFQSKVSEIARMAGVADGTIYLYFKNKDDLLISIFEEKMQEINVTFRRALEEEKDARARFRKLIHMHLAGFQAYPELAAVLQVELRQSSRFMRGYKKVELKKYLDFIGEVIEQGQKERAFRPDIPLGLAKRLVFGTLDEVVSTWVLAGRPYDLETLADPIVDLFLRGIQREPSGTKTETERR</sequence>
<dbReference type="PROSITE" id="PS50977">
    <property type="entry name" value="HTH_TETR_2"/>
    <property type="match status" value="1"/>
</dbReference>
<dbReference type="InterPro" id="IPR009057">
    <property type="entry name" value="Homeodomain-like_sf"/>
</dbReference>
<accession>A0A1W1XKY0</accession>
<dbReference type="Pfam" id="PF08359">
    <property type="entry name" value="TetR_C_4"/>
    <property type="match status" value="1"/>
</dbReference>
<dbReference type="InterPro" id="IPR036271">
    <property type="entry name" value="Tet_transcr_reg_TetR-rel_C_sf"/>
</dbReference>
<dbReference type="Pfam" id="PF00440">
    <property type="entry name" value="TetR_N"/>
    <property type="match status" value="1"/>
</dbReference>
<dbReference type="Gene3D" id="1.10.357.10">
    <property type="entry name" value="Tetracycline Repressor, domain 2"/>
    <property type="match status" value="1"/>
</dbReference>
<evidence type="ECO:0000256" key="1">
    <source>
        <dbReference type="ARBA" id="ARBA00023125"/>
    </source>
</evidence>
<dbReference type="PANTHER" id="PTHR30055">
    <property type="entry name" value="HTH-TYPE TRANSCRIPTIONAL REGULATOR RUTR"/>
    <property type="match status" value="1"/>
</dbReference>